<reference evidence="2" key="1">
    <citation type="journal article" date="2021" name="Front. Microbiol.">
        <title>Comprehensive Comparative Genomics and Phenotyping of Methylobacterium Species.</title>
        <authorList>
            <person name="Alessa O."/>
            <person name="Ogura Y."/>
            <person name="Fujitani Y."/>
            <person name="Takami H."/>
            <person name="Hayashi T."/>
            <person name="Sahin N."/>
            <person name="Tani A."/>
        </authorList>
    </citation>
    <scope>NUCLEOTIDE SEQUENCE</scope>
    <source>
        <strain evidence="2">DSM 23632</strain>
    </source>
</reference>
<evidence type="ECO:0000313" key="2">
    <source>
        <dbReference type="EMBL" id="GJE61688.1"/>
    </source>
</evidence>
<gene>
    <name evidence="2" type="ORF">MPOCJGCO_3811</name>
</gene>
<keyword evidence="3" id="KW-1185">Reference proteome</keyword>
<protein>
    <recommendedName>
        <fullName evidence="4">GtrA-like protein domain-containing protein</fullName>
    </recommendedName>
</protein>
<sequence>MVDPVVVSAVEAHNPPPAGTVVTTTTVRRRSWKLLALNIVSGLASTVLAVLGYLQTVNLAGILTPEKALLYVVAVNVANIVLRQWFSPPQVVEQQISTGGPG</sequence>
<comment type="caution">
    <text evidence="2">The sequence shown here is derived from an EMBL/GenBank/DDBJ whole genome shotgun (WGS) entry which is preliminary data.</text>
</comment>
<keyword evidence="1" id="KW-0812">Transmembrane</keyword>
<dbReference type="Proteomes" id="UP001055057">
    <property type="component" value="Unassembled WGS sequence"/>
</dbReference>
<reference evidence="2" key="2">
    <citation type="submission" date="2021-08" db="EMBL/GenBank/DDBJ databases">
        <authorList>
            <person name="Tani A."/>
            <person name="Ola A."/>
            <person name="Ogura Y."/>
            <person name="Katsura K."/>
            <person name="Hayashi T."/>
        </authorList>
    </citation>
    <scope>NUCLEOTIDE SEQUENCE</scope>
    <source>
        <strain evidence="2">DSM 23632</strain>
    </source>
</reference>
<keyword evidence="1" id="KW-1133">Transmembrane helix</keyword>
<evidence type="ECO:0000256" key="1">
    <source>
        <dbReference type="SAM" id="Phobius"/>
    </source>
</evidence>
<name>A0ABQ4U5R2_9HYPH</name>
<evidence type="ECO:0008006" key="4">
    <source>
        <dbReference type="Google" id="ProtNLM"/>
    </source>
</evidence>
<keyword evidence="1" id="KW-0472">Membrane</keyword>
<proteinExistence type="predicted"/>
<dbReference type="EMBL" id="BPRB01000238">
    <property type="protein sequence ID" value="GJE61688.1"/>
    <property type="molecule type" value="Genomic_DNA"/>
</dbReference>
<evidence type="ECO:0000313" key="3">
    <source>
        <dbReference type="Proteomes" id="UP001055057"/>
    </source>
</evidence>
<dbReference type="RefSeq" id="WP_238184251.1">
    <property type="nucleotide sequence ID" value="NZ_BPRB01000238.1"/>
</dbReference>
<accession>A0ABQ4U5R2</accession>
<feature type="transmembrane region" description="Helical" evidence="1">
    <location>
        <begin position="34"/>
        <end position="56"/>
    </location>
</feature>
<organism evidence="2 3">
    <name type="scientific">Methylobacterium trifolii</name>
    <dbReference type="NCBI Taxonomy" id="1003092"/>
    <lineage>
        <taxon>Bacteria</taxon>
        <taxon>Pseudomonadati</taxon>
        <taxon>Pseudomonadota</taxon>
        <taxon>Alphaproteobacteria</taxon>
        <taxon>Hyphomicrobiales</taxon>
        <taxon>Methylobacteriaceae</taxon>
        <taxon>Methylobacterium</taxon>
    </lineage>
</organism>